<name>A0A447KW36_SEROD</name>
<proteinExistence type="predicted"/>
<gene>
    <name evidence="1" type="ORF">NCTC11214_03890</name>
</gene>
<evidence type="ECO:0000313" key="1">
    <source>
        <dbReference type="EMBL" id="VDZ61809.1"/>
    </source>
</evidence>
<sequence length="76" mass="7835">MLPIFMFITICGGGTTHVAHIVERVNAGVGQPVIQPHGVSAGREGLREGIGALGAGIEVFFQRGRIGNAGLLELIG</sequence>
<reference evidence="1 2" key="1">
    <citation type="submission" date="2018-12" db="EMBL/GenBank/DDBJ databases">
        <authorList>
            <consortium name="Pathogen Informatics"/>
        </authorList>
    </citation>
    <scope>NUCLEOTIDE SEQUENCE [LARGE SCALE GENOMIC DNA]</scope>
    <source>
        <strain evidence="1 2">NCTC11214</strain>
    </source>
</reference>
<dbReference type="EMBL" id="LR134117">
    <property type="protein sequence ID" value="VDZ61809.1"/>
    <property type="molecule type" value="Genomic_DNA"/>
</dbReference>
<evidence type="ECO:0000313" key="2">
    <source>
        <dbReference type="Proteomes" id="UP000281391"/>
    </source>
</evidence>
<dbReference type="Proteomes" id="UP000281391">
    <property type="component" value="Chromosome"/>
</dbReference>
<dbReference type="AlphaFoldDB" id="A0A447KW36"/>
<dbReference type="KEGG" id="sof:NCTC11214_03890"/>
<accession>A0A447KW36</accession>
<organism evidence="1 2">
    <name type="scientific">Serratia odorifera</name>
    <dbReference type="NCBI Taxonomy" id="618"/>
    <lineage>
        <taxon>Bacteria</taxon>
        <taxon>Pseudomonadati</taxon>
        <taxon>Pseudomonadota</taxon>
        <taxon>Gammaproteobacteria</taxon>
        <taxon>Enterobacterales</taxon>
        <taxon>Yersiniaceae</taxon>
        <taxon>Serratia</taxon>
    </lineage>
</organism>
<protein>
    <submittedName>
        <fullName evidence="1">Uncharacterized protein</fullName>
    </submittedName>
</protein>